<protein>
    <submittedName>
        <fullName evidence="1">Uncharacterized protein</fullName>
    </submittedName>
</protein>
<dbReference type="EMBL" id="JAWDGP010002623">
    <property type="protein sequence ID" value="KAK3781496.1"/>
    <property type="molecule type" value="Genomic_DNA"/>
</dbReference>
<reference evidence="1" key="1">
    <citation type="journal article" date="2023" name="G3 (Bethesda)">
        <title>A reference genome for the long-term kleptoplast-retaining sea slug Elysia crispata morphotype clarki.</title>
        <authorList>
            <person name="Eastman K.E."/>
            <person name="Pendleton A.L."/>
            <person name="Shaikh M.A."/>
            <person name="Suttiyut T."/>
            <person name="Ogas R."/>
            <person name="Tomko P."/>
            <person name="Gavelis G."/>
            <person name="Widhalm J.R."/>
            <person name="Wisecaver J.H."/>
        </authorList>
    </citation>
    <scope>NUCLEOTIDE SEQUENCE</scope>
    <source>
        <strain evidence="1">ECLA1</strain>
    </source>
</reference>
<organism evidence="1 2">
    <name type="scientific">Elysia crispata</name>
    <name type="common">lettuce slug</name>
    <dbReference type="NCBI Taxonomy" id="231223"/>
    <lineage>
        <taxon>Eukaryota</taxon>
        <taxon>Metazoa</taxon>
        <taxon>Spiralia</taxon>
        <taxon>Lophotrochozoa</taxon>
        <taxon>Mollusca</taxon>
        <taxon>Gastropoda</taxon>
        <taxon>Heterobranchia</taxon>
        <taxon>Euthyneura</taxon>
        <taxon>Panpulmonata</taxon>
        <taxon>Sacoglossa</taxon>
        <taxon>Placobranchoidea</taxon>
        <taxon>Plakobranchidae</taxon>
        <taxon>Elysia</taxon>
    </lineage>
</organism>
<gene>
    <name evidence="1" type="ORF">RRG08_054836</name>
</gene>
<evidence type="ECO:0000313" key="1">
    <source>
        <dbReference type="EMBL" id="KAK3781496.1"/>
    </source>
</evidence>
<accession>A0AAE1A6Q7</accession>
<dbReference type="Proteomes" id="UP001283361">
    <property type="component" value="Unassembled WGS sequence"/>
</dbReference>
<proteinExistence type="predicted"/>
<comment type="caution">
    <text evidence="1">The sequence shown here is derived from an EMBL/GenBank/DDBJ whole genome shotgun (WGS) entry which is preliminary data.</text>
</comment>
<name>A0AAE1A6Q7_9GAST</name>
<sequence length="103" mass="11550">MHTYEAGSETRRLVSQWNCCGRLHQSMVAPSGNARLVEREGNAAENSAFKLVRDRKGNPWSGLGERREKTGRVCARVCREEAPPLKPWGLLSNVDGQNSRKSR</sequence>
<keyword evidence="2" id="KW-1185">Reference proteome</keyword>
<dbReference type="AlphaFoldDB" id="A0AAE1A6Q7"/>
<evidence type="ECO:0000313" key="2">
    <source>
        <dbReference type="Proteomes" id="UP001283361"/>
    </source>
</evidence>